<dbReference type="Proteomes" id="UP000008386">
    <property type="component" value="Chromosome"/>
</dbReference>
<evidence type="ECO:0000256" key="1">
    <source>
        <dbReference type="SAM" id="Phobius"/>
    </source>
</evidence>
<proteinExistence type="predicted"/>
<protein>
    <submittedName>
        <fullName evidence="2">Uncharacterized protein</fullName>
    </submittedName>
</protein>
<reference evidence="2 3" key="1">
    <citation type="journal article" date="2011" name="J. Bacteriol.">
        <title>Complete genome sequence of the obligate piezophilic hyperthermophilic archaeon Pyrococcus yayanosii CH1.</title>
        <authorList>
            <person name="Jun X."/>
            <person name="Lupeng L."/>
            <person name="Minjuan X."/>
            <person name="Oger P."/>
            <person name="Fengping W."/>
            <person name="Jebbar M."/>
            <person name="Xiang X."/>
        </authorList>
    </citation>
    <scope>NUCLEOTIDE SEQUENCE [LARGE SCALE GENOMIC DNA]</scope>
    <source>
        <strain evidence="3">CH1 / JCM 16557</strain>
    </source>
</reference>
<sequence length="151" mass="17013">MRFLKVLAVFFLLLPGIMELGYARYSDKIEGTQPSPLTSRLGDEVYFISIFVPTSSLAEIKCVGEGDVVMMDRFSRKAVFYEEFSGKLALRFQFPHEGDYILYSENPQMGTTCVVRLRKNAPSHAVQRGMYAVGILSGLVLFGLLLWGKRT</sequence>
<dbReference type="AlphaFoldDB" id="F8AGF1"/>
<dbReference type="STRING" id="529709.PYCH_14770"/>
<dbReference type="KEGG" id="pya:PYCH_14770"/>
<evidence type="ECO:0000313" key="3">
    <source>
        <dbReference type="Proteomes" id="UP000008386"/>
    </source>
</evidence>
<name>F8AGF1_PYRYC</name>
<organism evidence="2 3">
    <name type="scientific">Pyrococcus yayanosii (strain CH1 / JCM 16557)</name>
    <dbReference type="NCBI Taxonomy" id="529709"/>
    <lineage>
        <taxon>Archaea</taxon>
        <taxon>Methanobacteriati</taxon>
        <taxon>Methanobacteriota</taxon>
        <taxon>Thermococci</taxon>
        <taxon>Thermococcales</taxon>
        <taxon>Thermococcaceae</taxon>
        <taxon>Pyrococcus</taxon>
    </lineage>
</organism>
<gene>
    <name evidence="2" type="ordered locus">PYCH_14770</name>
</gene>
<feature type="transmembrane region" description="Helical" evidence="1">
    <location>
        <begin position="129"/>
        <end position="148"/>
    </location>
</feature>
<dbReference type="eggNOG" id="arCOG04022">
    <property type="taxonomic scope" value="Archaea"/>
</dbReference>
<accession>F8AGF1</accession>
<dbReference type="HOGENOM" id="CLU_143275_0_0_2"/>
<keyword evidence="1" id="KW-1133">Transmembrane helix</keyword>
<keyword evidence="1" id="KW-0812">Transmembrane</keyword>
<keyword evidence="3" id="KW-1185">Reference proteome</keyword>
<keyword evidence="1" id="KW-0472">Membrane</keyword>
<evidence type="ECO:0000313" key="2">
    <source>
        <dbReference type="EMBL" id="AEH25147.1"/>
    </source>
</evidence>
<dbReference type="EMBL" id="CP002779">
    <property type="protein sequence ID" value="AEH25147.1"/>
    <property type="molecule type" value="Genomic_DNA"/>
</dbReference>